<dbReference type="PROSITE" id="PS50056">
    <property type="entry name" value="TYR_PHOSPHATASE_2"/>
    <property type="match status" value="1"/>
</dbReference>
<dbReference type="Proteomes" id="UP000683360">
    <property type="component" value="Unassembled WGS sequence"/>
</dbReference>
<feature type="compositionally biased region" description="Polar residues" evidence="1">
    <location>
        <begin position="30"/>
        <end position="67"/>
    </location>
</feature>
<feature type="compositionally biased region" description="Low complexity" evidence="1">
    <location>
        <begin position="1"/>
        <end position="23"/>
    </location>
</feature>
<dbReference type="InterPro" id="IPR029021">
    <property type="entry name" value="Prot-tyrosine_phosphatase-like"/>
</dbReference>
<evidence type="ECO:0000313" key="4">
    <source>
        <dbReference type="EMBL" id="CAG2186882.1"/>
    </source>
</evidence>
<dbReference type="Gene3D" id="3.90.190.10">
    <property type="entry name" value="Protein tyrosine phosphatase superfamily"/>
    <property type="match status" value="1"/>
</dbReference>
<evidence type="ECO:0000313" key="5">
    <source>
        <dbReference type="Proteomes" id="UP000683360"/>
    </source>
</evidence>
<feature type="region of interest" description="Disordered" evidence="1">
    <location>
        <begin position="328"/>
        <end position="400"/>
    </location>
</feature>
<evidence type="ECO:0000259" key="3">
    <source>
        <dbReference type="PROSITE" id="PS50056"/>
    </source>
</evidence>
<comment type="caution">
    <text evidence="4">The sequence shown here is derived from an EMBL/GenBank/DDBJ whole genome shotgun (WGS) entry which is preliminary data.</text>
</comment>
<dbReference type="PRINTS" id="PR00700">
    <property type="entry name" value="PRTYPHPHTASE"/>
</dbReference>
<dbReference type="InterPro" id="IPR000387">
    <property type="entry name" value="Tyr_Pase_dom"/>
</dbReference>
<dbReference type="InterPro" id="IPR000242">
    <property type="entry name" value="PTP_cat"/>
</dbReference>
<dbReference type="PROSITE" id="PS50055">
    <property type="entry name" value="TYR_PHOSPHATASE_PTP"/>
    <property type="match status" value="1"/>
</dbReference>
<reference evidence="4" key="1">
    <citation type="submission" date="2021-03" db="EMBL/GenBank/DDBJ databases">
        <authorList>
            <person name="Bekaert M."/>
        </authorList>
    </citation>
    <scope>NUCLEOTIDE SEQUENCE</scope>
</reference>
<sequence length="695" mass="78996">MTFSLQTQSQTSLTYSQLSYQSQDQRFDQELSQSTTTSAEDFFRQSQQSLETGSRKYNSAESQNSPTQPDPRQAMLPAYRPSPSYDQENITYSHPDIGSDVSNYSRQESDYVNSETIHNYNNNTLYANVFQEEKQNYMQYRERTSNLIIQPTYSSPELTGLPQEYPTENIFHDPLPFQYKPPPPYPRTSSSTPDLAVQTIRTNVSDSPDLISRKNMGLPPPDAESIEEVRDHDFPTENVEEINPSSEPITNPPPIIISHVETDDTSSEYSETTFHVKETDSEIEDAHNKPAEDTPIQIKYVAPNKAPPPSTSKEVVVRRESFRRLMIANRSGQFNPNSLSSADNSATGSSDKSVIPEVTAEKPLGLENPVDALVKSDSTQLEPDQEAERDTDSDSDQDGTIKLRMGPLKMAAMNGLSMSRPMVLALMNDESRAPKDERRKLLETKLSENLVFKEFEEIRRKIQTMIVLWPNFQKMGQEIGSKMKDNHSGYVNGSHIKLSVGDRVWWYIATQAPNLNTCIDFWQLIWEQEVDVIAMLTDLVHTITFGPFEVTLLFCNDSLCYITNRISVVHTNSKKERQIWHLQYTDWPDHGCPDDMYGFLGFLDEVDSVQRLAESEEGSGKKSPIVVHCSAGVGRTGVVILTQVMKWCLEHNHDIDLPKALAGIRNQRMFMVQTLGQYNFIHKTLIQYLKNTRLI</sequence>
<proteinExistence type="predicted"/>
<dbReference type="PANTHER" id="PTHR45706">
    <property type="entry name" value="TYROSINE-PROTEIN PHOSPHATASE"/>
    <property type="match status" value="1"/>
</dbReference>
<feature type="compositionally biased region" description="Polar residues" evidence="1">
    <location>
        <begin position="330"/>
        <end position="352"/>
    </location>
</feature>
<evidence type="ECO:0000256" key="1">
    <source>
        <dbReference type="SAM" id="MobiDB-lite"/>
    </source>
</evidence>
<dbReference type="Pfam" id="PF00102">
    <property type="entry name" value="Y_phosphatase"/>
    <property type="match status" value="1"/>
</dbReference>
<dbReference type="SMART" id="SM00194">
    <property type="entry name" value="PTPc"/>
    <property type="match status" value="1"/>
</dbReference>
<feature type="domain" description="Tyrosine specific protein phosphatases" evidence="3">
    <location>
        <begin position="600"/>
        <end position="679"/>
    </location>
</feature>
<dbReference type="GO" id="GO:0004725">
    <property type="term" value="F:protein tyrosine phosphatase activity"/>
    <property type="evidence" value="ECO:0007669"/>
    <property type="project" value="UniProtKB-EC"/>
</dbReference>
<name>A0A8S3PVS0_MYTED</name>
<dbReference type="EC" id="3.1.3.48" evidence="4"/>
<dbReference type="SUPFAM" id="SSF52799">
    <property type="entry name" value="(Phosphotyrosine protein) phosphatases II"/>
    <property type="match status" value="1"/>
</dbReference>
<evidence type="ECO:0000259" key="2">
    <source>
        <dbReference type="PROSITE" id="PS50055"/>
    </source>
</evidence>
<feature type="domain" description="Tyrosine-protein phosphatase" evidence="2">
    <location>
        <begin position="455"/>
        <end position="688"/>
    </location>
</feature>
<accession>A0A8S3PVS0</accession>
<dbReference type="PANTHER" id="PTHR45706:SF1">
    <property type="entry name" value="PEZ, ISOFORM A"/>
    <property type="match status" value="1"/>
</dbReference>
<dbReference type="EMBL" id="CAJPWZ010000148">
    <property type="protein sequence ID" value="CAG2186882.1"/>
    <property type="molecule type" value="Genomic_DNA"/>
</dbReference>
<dbReference type="PROSITE" id="PS00383">
    <property type="entry name" value="TYR_PHOSPHATASE_1"/>
    <property type="match status" value="1"/>
</dbReference>
<dbReference type="AlphaFoldDB" id="A0A8S3PVS0"/>
<dbReference type="SMART" id="SM00404">
    <property type="entry name" value="PTPc_motif"/>
    <property type="match status" value="1"/>
</dbReference>
<keyword evidence="5" id="KW-1185">Reference proteome</keyword>
<dbReference type="OrthoDB" id="5854685at2759"/>
<protein>
    <submittedName>
        <fullName evidence="4">PTPN14_21</fullName>
        <ecNumber evidence="4">3.1.3.48</ecNumber>
    </submittedName>
</protein>
<organism evidence="4 5">
    <name type="scientific">Mytilus edulis</name>
    <name type="common">Blue mussel</name>
    <dbReference type="NCBI Taxonomy" id="6550"/>
    <lineage>
        <taxon>Eukaryota</taxon>
        <taxon>Metazoa</taxon>
        <taxon>Spiralia</taxon>
        <taxon>Lophotrochozoa</taxon>
        <taxon>Mollusca</taxon>
        <taxon>Bivalvia</taxon>
        <taxon>Autobranchia</taxon>
        <taxon>Pteriomorphia</taxon>
        <taxon>Mytilida</taxon>
        <taxon>Mytiloidea</taxon>
        <taxon>Mytilidae</taxon>
        <taxon>Mytilinae</taxon>
        <taxon>Mytilus</taxon>
    </lineage>
</organism>
<dbReference type="InterPro" id="IPR003595">
    <property type="entry name" value="Tyr_Pase_cat"/>
</dbReference>
<keyword evidence="4" id="KW-0378">Hydrolase</keyword>
<gene>
    <name evidence="4" type="ORF">MEDL_2399</name>
</gene>
<feature type="region of interest" description="Disordered" evidence="1">
    <location>
        <begin position="1"/>
        <end position="99"/>
    </location>
</feature>
<dbReference type="InterPro" id="IPR016130">
    <property type="entry name" value="Tyr_Pase_AS"/>
</dbReference>